<dbReference type="AlphaFoldDB" id="A0A6I4M2A8"/>
<accession>A0A6I4M2A8</accession>
<feature type="compositionally biased region" description="Polar residues" evidence="1">
    <location>
        <begin position="53"/>
        <end position="63"/>
    </location>
</feature>
<sequence>MDEMAADEPRNTIHLGEETAVVVPLDEYLRLREAQIEVEGLTALRELHDRKASGTNPPGMTTEQVREMLGLDRT</sequence>
<evidence type="ECO:0000313" key="2">
    <source>
        <dbReference type="EMBL" id="MVZ99501.1"/>
    </source>
</evidence>
<protein>
    <recommendedName>
        <fullName evidence="4">Type II toxin-antitoxin system Phd/YefM family antitoxin</fullName>
    </recommendedName>
</protein>
<feature type="region of interest" description="Disordered" evidence="1">
    <location>
        <begin position="50"/>
        <end position="74"/>
    </location>
</feature>
<comment type="caution">
    <text evidence="2">The sequence shown here is derived from an EMBL/GenBank/DDBJ whole genome shotgun (WGS) entry which is preliminary data.</text>
</comment>
<dbReference type="RefSeq" id="WP_151591316.1">
    <property type="nucleotide sequence ID" value="NZ_WBMS02000002.1"/>
</dbReference>
<organism evidence="2 3">
    <name type="scientific">Actinomadura physcomitrii</name>
    <dbReference type="NCBI Taxonomy" id="2650748"/>
    <lineage>
        <taxon>Bacteria</taxon>
        <taxon>Bacillati</taxon>
        <taxon>Actinomycetota</taxon>
        <taxon>Actinomycetes</taxon>
        <taxon>Streptosporangiales</taxon>
        <taxon>Thermomonosporaceae</taxon>
        <taxon>Actinomadura</taxon>
    </lineage>
</organism>
<evidence type="ECO:0008006" key="4">
    <source>
        <dbReference type="Google" id="ProtNLM"/>
    </source>
</evidence>
<name>A0A6I4M2A8_9ACTN</name>
<reference evidence="2" key="1">
    <citation type="submission" date="2019-12" db="EMBL/GenBank/DDBJ databases">
        <title>Actinomadura physcomitrii sp. nov., a novel actinomycete isolated from moss [Physcomitrium sphaericum (Ludw) Fuernr].</title>
        <authorList>
            <person name="Zhuang X."/>
        </authorList>
    </citation>
    <scope>NUCLEOTIDE SEQUENCE [LARGE SCALE GENOMIC DNA]</scope>
    <source>
        <strain evidence="2">LD22</strain>
    </source>
</reference>
<evidence type="ECO:0000256" key="1">
    <source>
        <dbReference type="SAM" id="MobiDB-lite"/>
    </source>
</evidence>
<proteinExistence type="predicted"/>
<gene>
    <name evidence="2" type="ORF">F8568_003735</name>
</gene>
<keyword evidence="3" id="KW-1185">Reference proteome</keyword>
<dbReference type="Proteomes" id="UP000462055">
    <property type="component" value="Unassembled WGS sequence"/>
</dbReference>
<evidence type="ECO:0000313" key="3">
    <source>
        <dbReference type="Proteomes" id="UP000462055"/>
    </source>
</evidence>
<feature type="compositionally biased region" description="Basic and acidic residues" evidence="1">
    <location>
        <begin position="64"/>
        <end position="74"/>
    </location>
</feature>
<dbReference type="EMBL" id="WBMS02000002">
    <property type="protein sequence ID" value="MVZ99501.1"/>
    <property type="molecule type" value="Genomic_DNA"/>
</dbReference>